<sequence length="337" mass="36356">MNHNIIVLGASAGGVGALRTLCGGLPADLPAALFVVLHIPPGARSTLPEILGRVGPLPASHPVEGELIQPGRIYVAPPDHHLLLDDRGERMLLRRGPQENRVRPAVDALFRSAAVSCGNRVIGVVLSGMLDDGSEGLVAIRRCGGRTVVQDPADAEWPDMPRNARERAEAEHCLPVAALPELLRRLAQDPAPPPVPIPAELLLEARISRQEISAMSEDIITVGRPSALGCPECGGVLNEVGDAPWPRFRCQIGHAYGARTLVAHQAESLEKALGIAFRTQRDRRNLYLSMERAARQRNLAQEAERWRKAAEEAQHFAELIGTAVDDLQRSGLPPVEA</sequence>
<evidence type="ECO:0000259" key="5">
    <source>
        <dbReference type="PROSITE" id="PS50122"/>
    </source>
</evidence>
<comment type="caution">
    <text evidence="6">The sequence shown here is derived from an EMBL/GenBank/DDBJ whole genome shotgun (WGS) entry which is preliminary data.</text>
</comment>
<feature type="active site" evidence="4">
    <location>
        <position position="11"/>
    </location>
</feature>
<dbReference type="InterPro" id="IPR035909">
    <property type="entry name" value="CheB_C"/>
</dbReference>
<keyword evidence="7" id="KW-1185">Reference proteome</keyword>
<evidence type="ECO:0000256" key="4">
    <source>
        <dbReference type="PROSITE-ProRule" id="PRU00050"/>
    </source>
</evidence>
<accession>A0ABV7C2R1</accession>
<dbReference type="PANTHER" id="PTHR42872">
    <property type="entry name" value="PROTEIN-GLUTAMATE METHYLESTERASE/PROTEIN-GLUTAMINE GLUTAMINASE"/>
    <property type="match status" value="1"/>
</dbReference>
<name>A0ABV7C2R1_9PROT</name>
<dbReference type="PROSITE" id="PS50122">
    <property type="entry name" value="CHEB"/>
    <property type="match status" value="1"/>
</dbReference>
<evidence type="ECO:0000256" key="3">
    <source>
        <dbReference type="ARBA" id="ARBA00048267"/>
    </source>
</evidence>
<dbReference type="Gene3D" id="3.40.50.180">
    <property type="entry name" value="Methylesterase CheB, C-terminal domain"/>
    <property type="match status" value="1"/>
</dbReference>
<keyword evidence="1 4" id="KW-0378">Hydrolase</keyword>
<dbReference type="RefSeq" id="WP_343215281.1">
    <property type="nucleotide sequence ID" value="NZ_JAFNJS010000008.1"/>
</dbReference>
<evidence type="ECO:0000256" key="1">
    <source>
        <dbReference type="ARBA" id="ARBA00022801"/>
    </source>
</evidence>
<dbReference type="CDD" id="cd16433">
    <property type="entry name" value="CheB"/>
    <property type="match status" value="1"/>
</dbReference>
<evidence type="ECO:0000256" key="2">
    <source>
        <dbReference type="ARBA" id="ARBA00039140"/>
    </source>
</evidence>
<keyword evidence="4" id="KW-0145">Chemotaxis</keyword>
<dbReference type="EC" id="3.1.1.61" evidence="2"/>
<dbReference type="SUPFAM" id="SSF52738">
    <property type="entry name" value="Methylesterase CheB, C-terminal domain"/>
    <property type="match status" value="1"/>
</dbReference>
<organism evidence="6 7">
    <name type="scientific">Falsiroseomonas tokyonensis</name>
    <dbReference type="NCBI Taxonomy" id="430521"/>
    <lineage>
        <taxon>Bacteria</taxon>
        <taxon>Pseudomonadati</taxon>
        <taxon>Pseudomonadota</taxon>
        <taxon>Alphaproteobacteria</taxon>
        <taxon>Acetobacterales</taxon>
        <taxon>Roseomonadaceae</taxon>
        <taxon>Falsiroseomonas</taxon>
    </lineage>
</organism>
<feature type="active site" evidence="4">
    <location>
        <position position="132"/>
    </location>
</feature>
<protein>
    <recommendedName>
        <fullName evidence="2">protein-glutamate methylesterase</fullName>
        <ecNumber evidence="2">3.1.1.61</ecNumber>
    </recommendedName>
</protein>
<reference evidence="7" key="1">
    <citation type="journal article" date="2019" name="Int. J. Syst. Evol. Microbiol.">
        <title>The Global Catalogue of Microorganisms (GCM) 10K type strain sequencing project: providing services to taxonomists for standard genome sequencing and annotation.</title>
        <authorList>
            <consortium name="The Broad Institute Genomics Platform"/>
            <consortium name="The Broad Institute Genome Sequencing Center for Infectious Disease"/>
            <person name="Wu L."/>
            <person name="Ma J."/>
        </authorList>
    </citation>
    <scope>NUCLEOTIDE SEQUENCE [LARGE SCALE GENOMIC DNA]</scope>
    <source>
        <strain evidence="7">CGMCC 1.16855</strain>
    </source>
</reference>
<dbReference type="PIRSF" id="PIRSF036461">
    <property type="entry name" value="Chmtx_methlestr"/>
    <property type="match status" value="1"/>
</dbReference>
<dbReference type="Proteomes" id="UP001595420">
    <property type="component" value="Unassembled WGS sequence"/>
</dbReference>
<gene>
    <name evidence="6" type="ORF">ACFOD3_23240</name>
</gene>
<feature type="domain" description="CheB-type methylesterase" evidence="5">
    <location>
        <begin position="1"/>
        <end position="164"/>
    </location>
</feature>
<evidence type="ECO:0000313" key="6">
    <source>
        <dbReference type="EMBL" id="MFC3002834.1"/>
    </source>
</evidence>
<proteinExistence type="predicted"/>
<dbReference type="PANTHER" id="PTHR42872:SF6">
    <property type="entry name" value="PROTEIN-GLUTAMATE METHYLESTERASE_PROTEIN-GLUTAMINE GLUTAMINASE"/>
    <property type="match status" value="1"/>
</dbReference>
<dbReference type="InterPro" id="IPR011247">
    <property type="entry name" value="Chemotax_prot-Glu_Me-esterase"/>
</dbReference>
<dbReference type="InterPro" id="IPR000673">
    <property type="entry name" value="Sig_transdc_resp-reg_Me-estase"/>
</dbReference>
<evidence type="ECO:0000313" key="7">
    <source>
        <dbReference type="Proteomes" id="UP001595420"/>
    </source>
</evidence>
<comment type="catalytic activity">
    <reaction evidence="3">
        <text>[protein]-L-glutamate 5-O-methyl ester + H2O = L-glutamyl-[protein] + methanol + H(+)</text>
        <dbReference type="Rhea" id="RHEA:23236"/>
        <dbReference type="Rhea" id="RHEA-COMP:10208"/>
        <dbReference type="Rhea" id="RHEA-COMP:10311"/>
        <dbReference type="ChEBI" id="CHEBI:15377"/>
        <dbReference type="ChEBI" id="CHEBI:15378"/>
        <dbReference type="ChEBI" id="CHEBI:17790"/>
        <dbReference type="ChEBI" id="CHEBI:29973"/>
        <dbReference type="ChEBI" id="CHEBI:82795"/>
        <dbReference type="EC" id="3.1.1.61"/>
    </reaction>
</comment>
<dbReference type="EMBL" id="JBHRSB010000008">
    <property type="protein sequence ID" value="MFC3002834.1"/>
    <property type="molecule type" value="Genomic_DNA"/>
</dbReference>
<feature type="active site" evidence="4">
    <location>
        <position position="38"/>
    </location>
</feature>
<dbReference type="Pfam" id="PF01339">
    <property type="entry name" value="CheB_methylest"/>
    <property type="match status" value="1"/>
</dbReference>